<evidence type="ECO:0000313" key="2">
    <source>
        <dbReference type="EMBL" id="RUS32283.1"/>
    </source>
</evidence>
<comment type="caution">
    <text evidence="2">The sequence shown here is derived from an EMBL/GenBank/DDBJ whole genome shotgun (WGS) entry which is preliminary data.</text>
</comment>
<feature type="non-terminal residue" evidence="2">
    <location>
        <position position="98"/>
    </location>
</feature>
<name>A0A433QR70_9FUNG</name>
<proteinExistence type="predicted"/>
<dbReference type="Proteomes" id="UP000274822">
    <property type="component" value="Unassembled WGS sequence"/>
</dbReference>
<dbReference type="InterPro" id="IPR027417">
    <property type="entry name" value="P-loop_NTPase"/>
</dbReference>
<organism evidence="2 3">
    <name type="scientific">Jimgerdemannia flammicorona</name>
    <dbReference type="NCBI Taxonomy" id="994334"/>
    <lineage>
        <taxon>Eukaryota</taxon>
        <taxon>Fungi</taxon>
        <taxon>Fungi incertae sedis</taxon>
        <taxon>Mucoromycota</taxon>
        <taxon>Mucoromycotina</taxon>
        <taxon>Endogonomycetes</taxon>
        <taxon>Endogonales</taxon>
        <taxon>Endogonaceae</taxon>
        <taxon>Jimgerdemannia</taxon>
    </lineage>
</organism>
<dbReference type="Gene3D" id="3.40.50.300">
    <property type="entry name" value="P-loop containing nucleotide triphosphate hydrolases"/>
    <property type="match status" value="1"/>
</dbReference>
<evidence type="ECO:0000313" key="3">
    <source>
        <dbReference type="Proteomes" id="UP000274822"/>
    </source>
</evidence>
<accession>A0A433QR70</accession>
<dbReference type="EMBL" id="RBNJ01002187">
    <property type="protein sequence ID" value="RUS32283.1"/>
    <property type="molecule type" value="Genomic_DNA"/>
</dbReference>
<protein>
    <submittedName>
        <fullName evidence="2">Uncharacterized protein</fullName>
    </submittedName>
</protein>
<dbReference type="AlphaFoldDB" id="A0A433QR70"/>
<sequence length="98" mass="11001">MSSPVRLLTAATPTSPQHNRRDQSVVLQRGPVLKGTVSRTIRYMEQTQEVIRLVGLSATQSFSRSSGEILKTVEHKYTIQIVAVVKFNNLKKLTYITT</sequence>
<evidence type="ECO:0000256" key="1">
    <source>
        <dbReference type="SAM" id="MobiDB-lite"/>
    </source>
</evidence>
<gene>
    <name evidence="2" type="ORF">BC938DRAFT_475819</name>
</gene>
<feature type="region of interest" description="Disordered" evidence="1">
    <location>
        <begin position="1"/>
        <end position="22"/>
    </location>
</feature>
<keyword evidence="3" id="KW-1185">Reference proteome</keyword>
<reference evidence="2 3" key="1">
    <citation type="journal article" date="2018" name="New Phytol.">
        <title>Phylogenomics of Endogonaceae and evolution of mycorrhizas within Mucoromycota.</title>
        <authorList>
            <person name="Chang Y."/>
            <person name="Desiro A."/>
            <person name="Na H."/>
            <person name="Sandor L."/>
            <person name="Lipzen A."/>
            <person name="Clum A."/>
            <person name="Barry K."/>
            <person name="Grigoriev I.V."/>
            <person name="Martin F.M."/>
            <person name="Stajich J.E."/>
            <person name="Smith M.E."/>
            <person name="Bonito G."/>
            <person name="Spatafora J.W."/>
        </authorList>
    </citation>
    <scope>NUCLEOTIDE SEQUENCE [LARGE SCALE GENOMIC DNA]</scope>
    <source>
        <strain evidence="2 3">AD002</strain>
    </source>
</reference>